<gene>
    <name evidence="2" type="ORF">J437_LFUL019046</name>
</gene>
<evidence type="ECO:0000256" key="1">
    <source>
        <dbReference type="SAM" id="MobiDB-lite"/>
    </source>
</evidence>
<dbReference type="Proteomes" id="UP000792457">
    <property type="component" value="Unassembled WGS sequence"/>
</dbReference>
<keyword evidence="3" id="KW-1185">Reference proteome</keyword>
<reference evidence="2" key="1">
    <citation type="submission" date="2013-04" db="EMBL/GenBank/DDBJ databases">
        <authorList>
            <person name="Qu J."/>
            <person name="Murali S.C."/>
            <person name="Bandaranaike D."/>
            <person name="Bellair M."/>
            <person name="Blankenburg K."/>
            <person name="Chao H."/>
            <person name="Dinh H."/>
            <person name="Doddapaneni H."/>
            <person name="Downs B."/>
            <person name="Dugan-Rocha S."/>
            <person name="Elkadiri S."/>
            <person name="Gnanaolivu R.D."/>
            <person name="Hernandez B."/>
            <person name="Javaid M."/>
            <person name="Jayaseelan J.C."/>
            <person name="Lee S."/>
            <person name="Li M."/>
            <person name="Ming W."/>
            <person name="Munidasa M."/>
            <person name="Muniz J."/>
            <person name="Nguyen L."/>
            <person name="Ongeri F."/>
            <person name="Osuji N."/>
            <person name="Pu L.-L."/>
            <person name="Puazo M."/>
            <person name="Qu C."/>
            <person name="Quiroz J."/>
            <person name="Raj R."/>
            <person name="Weissenberger G."/>
            <person name="Xin Y."/>
            <person name="Zou X."/>
            <person name="Han Y."/>
            <person name="Richards S."/>
            <person name="Worley K."/>
            <person name="Muzny D."/>
            <person name="Gibbs R."/>
        </authorList>
    </citation>
    <scope>NUCLEOTIDE SEQUENCE</scope>
    <source>
        <strain evidence="2">Sampled in the wild</strain>
    </source>
</reference>
<proteinExistence type="predicted"/>
<sequence length="114" mass="12627">KEVKEKVTSEDSASTCTDPPEVVDKYSRYSQKEVKDKVTSEDSTSTDPCTDPPEVVDKHSRFSQLVIVPNDGEMNIDANILTVCFETMNLLERAAGIDNQALSISSHYLNQAET</sequence>
<organism evidence="2 3">
    <name type="scientific">Ladona fulva</name>
    <name type="common">Scarce chaser dragonfly</name>
    <name type="synonym">Libellula fulva</name>
    <dbReference type="NCBI Taxonomy" id="123851"/>
    <lineage>
        <taxon>Eukaryota</taxon>
        <taxon>Metazoa</taxon>
        <taxon>Ecdysozoa</taxon>
        <taxon>Arthropoda</taxon>
        <taxon>Hexapoda</taxon>
        <taxon>Insecta</taxon>
        <taxon>Pterygota</taxon>
        <taxon>Palaeoptera</taxon>
        <taxon>Odonata</taxon>
        <taxon>Epiprocta</taxon>
        <taxon>Anisoptera</taxon>
        <taxon>Libelluloidea</taxon>
        <taxon>Libellulidae</taxon>
        <taxon>Ladona</taxon>
    </lineage>
</organism>
<comment type="caution">
    <text evidence="2">The sequence shown here is derived from an EMBL/GenBank/DDBJ whole genome shotgun (WGS) entry which is preliminary data.</text>
</comment>
<evidence type="ECO:0000313" key="2">
    <source>
        <dbReference type="EMBL" id="KAG8237963.1"/>
    </source>
</evidence>
<name>A0A8K0PAK5_LADFU</name>
<dbReference type="EMBL" id="KZ309255">
    <property type="protein sequence ID" value="KAG8237963.1"/>
    <property type="molecule type" value="Genomic_DNA"/>
</dbReference>
<feature type="non-terminal residue" evidence="2">
    <location>
        <position position="1"/>
    </location>
</feature>
<evidence type="ECO:0000313" key="3">
    <source>
        <dbReference type="Proteomes" id="UP000792457"/>
    </source>
</evidence>
<feature type="compositionally biased region" description="Basic and acidic residues" evidence="1">
    <location>
        <begin position="22"/>
        <end position="40"/>
    </location>
</feature>
<accession>A0A8K0PAK5</accession>
<protein>
    <submittedName>
        <fullName evidence="2">Uncharacterized protein</fullName>
    </submittedName>
</protein>
<dbReference type="AlphaFoldDB" id="A0A8K0PAK5"/>
<reference evidence="2" key="2">
    <citation type="submission" date="2017-10" db="EMBL/GenBank/DDBJ databases">
        <title>Ladona fulva Genome sequencing and assembly.</title>
        <authorList>
            <person name="Murali S."/>
            <person name="Richards S."/>
            <person name="Bandaranaike D."/>
            <person name="Bellair M."/>
            <person name="Blankenburg K."/>
            <person name="Chao H."/>
            <person name="Dinh H."/>
            <person name="Doddapaneni H."/>
            <person name="Dugan-Rocha S."/>
            <person name="Elkadiri S."/>
            <person name="Gnanaolivu R."/>
            <person name="Hernandez B."/>
            <person name="Skinner E."/>
            <person name="Javaid M."/>
            <person name="Lee S."/>
            <person name="Li M."/>
            <person name="Ming W."/>
            <person name="Munidasa M."/>
            <person name="Muniz J."/>
            <person name="Nguyen L."/>
            <person name="Hughes D."/>
            <person name="Osuji N."/>
            <person name="Pu L.-L."/>
            <person name="Puazo M."/>
            <person name="Qu C."/>
            <person name="Quiroz J."/>
            <person name="Raj R."/>
            <person name="Weissenberger G."/>
            <person name="Xin Y."/>
            <person name="Zou X."/>
            <person name="Han Y."/>
            <person name="Worley K."/>
            <person name="Muzny D."/>
            <person name="Gibbs R."/>
        </authorList>
    </citation>
    <scope>NUCLEOTIDE SEQUENCE</scope>
    <source>
        <strain evidence="2">Sampled in the wild</strain>
    </source>
</reference>
<feature type="region of interest" description="Disordered" evidence="1">
    <location>
        <begin position="1"/>
        <end position="56"/>
    </location>
</feature>